<dbReference type="STRING" id="104452.A0A0L7LTJ8"/>
<evidence type="ECO:0000313" key="2">
    <source>
        <dbReference type="EMBL" id="KOB78767.1"/>
    </source>
</evidence>
<dbReference type="InterPro" id="IPR032672">
    <property type="entry name" value="TmcA/NAT10/Kre33"/>
</dbReference>
<gene>
    <name evidence="2" type="ORF">OBRU01_00980</name>
</gene>
<dbReference type="Pfam" id="PF13725">
    <property type="entry name" value="tRNA_bind_2"/>
    <property type="match status" value="5"/>
</dbReference>
<dbReference type="AlphaFoldDB" id="A0A0L7LTJ8"/>
<evidence type="ECO:0000259" key="1">
    <source>
        <dbReference type="Pfam" id="PF13725"/>
    </source>
</evidence>
<keyword evidence="3" id="KW-1185">Reference proteome</keyword>
<sequence>MLTDQLIAQHLSGHGQARLEAYSRQQADYRLITDLLAPVAELVFHTRAKFRLDAIQQADYRLITDLLAPVAELVFHTRAKFRLDAIQQLIAQHLSGHDLARLEAYSRQQADYRLITDLLAPVAELVFHTRAKFRLDAIQQLITQHLSGLDLARLEAYSRQQADYRLITDLLAPFAELVFHTRAKFRLDAIQQLIAQHLSGHDQARLEAYSRQQADYRLITDLLAPVTELVFHTRAKFRLDAIQQLIAQHLSGHDLARLEAYSRQQADYRLITDLLAPVAELVFHTRAKFRLDAIQQLITQHLSGLNLARLEAYSRQQADYRLITDLLAPFEELVFHTRAKFRLDAIQQLIAQHLSGHDLARLEAYCRQQADYRLITDLLAPVAELVFHTRAKFRLDAIQQLIAQHLSGHDQARLEAYSRQQAYYRLITDLLAPVAELVVLIAMGFQMKDVDDIASELGLPGSQILAKFYEGCKKINATLNAVLENTAAKEIGIQDMSADDSAVPVKQSLNEELTKAAKELERKQRKELSRLMGEDLMQYRIKGSDLDWGTALDGTKQKHLVSVKR</sequence>
<feature type="domain" description="Possible tRNA binding" evidence="1">
    <location>
        <begin position="90"/>
        <end position="142"/>
    </location>
</feature>
<comment type="caution">
    <text evidence="2">The sequence shown here is derived from an EMBL/GenBank/DDBJ whole genome shotgun (WGS) entry which is preliminary data.</text>
</comment>
<organism evidence="2 3">
    <name type="scientific">Operophtera brumata</name>
    <name type="common">Winter moth</name>
    <name type="synonym">Phalaena brumata</name>
    <dbReference type="NCBI Taxonomy" id="104452"/>
    <lineage>
        <taxon>Eukaryota</taxon>
        <taxon>Metazoa</taxon>
        <taxon>Ecdysozoa</taxon>
        <taxon>Arthropoda</taxon>
        <taxon>Hexapoda</taxon>
        <taxon>Insecta</taxon>
        <taxon>Pterygota</taxon>
        <taxon>Neoptera</taxon>
        <taxon>Endopterygota</taxon>
        <taxon>Lepidoptera</taxon>
        <taxon>Glossata</taxon>
        <taxon>Ditrysia</taxon>
        <taxon>Geometroidea</taxon>
        <taxon>Geometridae</taxon>
        <taxon>Larentiinae</taxon>
        <taxon>Operophtera</taxon>
    </lineage>
</organism>
<reference evidence="2 3" key="1">
    <citation type="journal article" date="2015" name="Genome Biol. Evol.">
        <title>The genome of winter moth (Operophtera brumata) provides a genomic perspective on sexual dimorphism and phenology.</title>
        <authorList>
            <person name="Derks M.F."/>
            <person name="Smit S."/>
            <person name="Salis L."/>
            <person name="Schijlen E."/>
            <person name="Bossers A."/>
            <person name="Mateman C."/>
            <person name="Pijl A.S."/>
            <person name="de Ridder D."/>
            <person name="Groenen M.A."/>
            <person name="Visser M.E."/>
            <person name="Megens H.J."/>
        </authorList>
    </citation>
    <scope>NUCLEOTIDE SEQUENCE [LARGE SCALE GENOMIC DNA]</scope>
    <source>
        <strain evidence="2">WM2013NL</strain>
        <tissue evidence="2">Head and thorax</tissue>
    </source>
</reference>
<evidence type="ECO:0000313" key="3">
    <source>
        <dbReference type="Proteomes" id="UP000037510"/>
    </source>
</evidence>
<accession>A0A0L7LTJ8</accession>
<feature type="domain" description="Possible tRNA binding" evidence="1">
    <location>
        <begin position="247"/>
        <end position="298"/>
    </location>
</feature>
<feature type="domain" description="Possible tRNA binding" evidence="1">
    <location>
        <begin position="402"/>
        <end position="551"/>
    </location>
</feature>
<dbReference type="Proteomes" id="UP000037510">
    <property type="component" value="Unassembled WGS sequence"/>
</dbReference>
<feature type="domain" description="Possible tRNA binding" evidence="1">
    <location>
        <begin position="194"/>
        <end position="246"/>
    </location>
</feature>
<name>A0A0L7LTJ8_OPEBR</name>
<dbReference type="GO" id="GO:0030686">
    <property type="term" value="C:90S preribosome"/>
    <property type="evidence" value="ECO:0007669"/>
    <property type="project" value="TreeGrafter"/>
</dbReference>
<feature type="domain" description="Possible tRNA binding" evidence="1">
    <location>
        <begin position="2"/>
        <end position="58"/>
    </location>
</feature>
<dbReference type="PANTHER" id="PTHR10925:SF5">
    <property type="entry name" value="RNA CYTIDINE ACETYLTRANSFERASE"/>
    <property type="match status" value="1"/>
</dbReference>
<dbReference type="GO" id="GO:1904812">
    <property type="term" value="P:rRNA acetylation involved in maturation of SSU-rRNA"/>
    <property type="evidence" value="ECO:0007669"/>
    <property type="project" value="TreeGrafter"/>
</dbReference>
<protein>
    <recommendedName>
        <fullName evidence="1">Possible tRNA binding domain-containing protein</fullName>
    </recommendedName>
</protein>
<dbReference type="InterPro" id="IPR027992">
    <property type="entry name" value="tRNA_bind_dom"/>
</dbReference>
<proteinExistence type="predicted"/>
<dbReference type="GO" id="GO:1990883">
    <property type="term" value="F:18S rRNA cytidine N-acetyltransferase activity"/>
    <property type="evidence" value="ECO:0007669"/>
    <property type="project" value="TreeGrafter"/>
</dbReference>
<dbReference type="GO" id="GO:0000049">
    <property type="term" value="F:tRNA binding"/>
    <property type="evidence" value="ECO:0007669"/>
    <property type="project" value="TreeGrafter"/>
</dbReference>
<dbReference type="PANTHER" id="PTHR10925">
    <property type="entry name" value="N-ACETYLTRANSFERASE 10"/>
    <property type="match status" value="1"/>
</dbReference>
<dbReference type="EMBL" id="JTDY01000116">
    <property type="protein sequence ID" value="KOB78767.1"/>
    <property type="molecule type" value="Genomic_DNA"/>
</dbReference>
<dbReference type="GO" id="GO:0005730">
    <property type="term" value="C:nucleolus"/>
    <property type="evidence" value="ECO:0007669"/>
    <property type="project" value="TreeGrafter"/>
</dbReference>